<dbReference type="EMBL" id="CADCXV010000376">
    <property type="protein sequence ID" value="CAB0029922.1"/>
    <property type="molecule type" value="Genomic_DNA"/>
</dbReference>
<dbReference type="Proteomes" id="UP000479190">
    <property type="component" value="Unassembled WGS sequence"/>
</dbReference>
<protein>
    <submittedName>
        <fullName evidence="1">Uncharacterized protein</fullName>
    </submittedName>
</protein>
<evidence type="ECO:0000313" key="1">
    <source>
        <dbReference type="EMBL" id="CAB0029922.1"/>
    </source>
</evidence>
<name>A0A6H5HW94_9HYME</name>
<accession>A0A6H5HW94</accession>
<gene>
    <name evidence="1" type="ORF">TBRA_LOCUS1945</name>
</gene>
<proteinExistence type="predicted"/>
<organism evidence="1 2">
    <name type="scientific">Trichogramma brassicae</name>
    <dbReference type="NCBI Taxonomy" id="86971"/>
    <lineage>
        <taxon>Eukaryota</taxon>
        <taxon>Metazoa</taxon>
        <taxon>Ecdysozoa</taxon>
        <taxon>Arthropoda</taxon>
        <taxon>Hexapoda</taxon>
        <taxon>Insecta</taxon>
        <taxon>Pterygota</taxon>
        <taxon>Neoptera</taxon>
        <taxon>Endopterygota</taxon>
        <taxon>Hymenoptera</taxon>
        <taxon>Apocrita</taxon>
        <taxon>Proctotrupomorpha</taxon>
        <taxon>Chalcidoidea</taxon>
        <taxon>Trichogrammatidae</taxon>
        <taxon>Trichogramma</taxon>
    </lineage>
</organism>
<feature type="non-terminal residue" evidence="1">
    <location>
        <position position="198"/>
    </location>
</feature>
<keyword evidence="2" id="KW-1185">Reference proteome</keyword>
<dbReference type="AlphaFoldDB" id="A0A6H5HW94"/>
<evidence type="ECO:0000313" key="2">
    <source>
        <dbReference type="Proteomes" id="UP000479190"/>
    </source>
</evidence>
<sequence>MFGEYLIFRLQQLRAYTISRSFRYFRSSRRAGKLSRTMQSPSRIDRSWIRSPMMHVRDRLLAHTIIVTMFLIAKPVKISKPSFWFTKNRNSQFQSAEASREILNSDEIRTQRFRKIWAVSCPINDLEQWAPAGPMTFSPTHIRQVPVTENCGEMLFLYFKLSAACGHMQRSSDVPDHEKLTFSVLATGTKKTPTGRTR</sequence>
<reference evidence="1 2" key="1">
    <citation type="submission" date="2020-02" db="EMBL/GenBank/DDBJ databases">
        <authorList>
            <person name="Ferguson B K."/>
        </authorList>
    </citation>
    <scope>NUCLEOTIDE SEQUENCE [LARGE SCALE GENOMIC DNA]</scope>
</reference>